<protein>
    <submittedName>
        <fullName evidence="1">Uncharacterized protein</fullName>
    </submittedName>
</protein>
<sequence>MNGDAAAKTAGPDLKDFAVIVKTLTKCKEIASQLNKRSEKLVSSFTGIT</sequence>
<gene>
    <name evidence="1" type="ORF">LCGC14_2610340</name>
</gene>
<evidence type="ECO:0000313" key="1">
    <source>
        <dbReference type="EMBL" id="KKL05007.1"/>
    </source>
</evidence>
<comment type="caution">
    <text evidence="1">The sequence shown here is derived from an EMBL/GenBank/DDBJ whole genome shotgun (WGS) entry which is preliminary data.</text>
</comment>
<feature type="non-terminal residue" evidence="1">
    <location>
        <position position="49"/>
    </location>
</feature>
<dbReference type="EMBL" id="LAZR01044298">
    <property type="protein sequence ID" value="KKL05007.1"/>
    <property type="molecule type" value="Genomic_DNA"/>
</dbReference>
<proteinExistence type="predicted"/>
<reference evidence="1" key="1">
    <citation type="journal article" date="2015" name="Nature">
        <title>Complex archaea that bridge the gap between prokaryotes and eukaryotes.</title>
        <authorList>
            <person name="Spang A."/>
            <person name="Saw J.H."/>
            <person name="Jorgensen S.L."/>
            <person name="Zaremba-Niedzwiedzka K."/>
            <person name="Martijn J."/>
            <person name="Lind A.E."/>
            <person name="van Eijk R."/>
            <person name="Schleper C."/>
            <person name="Guy L."/>
            <person name="Ettema T.J."/>
        </authorList>
    </citation>
    <scope>NUCLEOTIDE SEQUENCE</scope>
</reference>
<organism evidence="1">
    <name type="scientific">marine sediment metagenome</name>
    <dbReference type="NCBI Taxonomy" id="412755"/>
    <lineage>
        <taxon>unclassified sequences</taxon>
        <taxon>metagenomes</taxon>
        <taxon>ecological metagenomes</taxon>
    </lineage>
</organism>
<name>A0A0F9ATP4_9ZZZZ</name>
<accession>A0A0F9ATP4</accession>
<dbReference type="AlphaFoldDB" id="A0A0F9ATP4"/>